<dbReference type="CDD" id="cd00067">
    <property type="entry name" value="GAL4"/>
    <property type="match status" value="1"/>
</dbReference>
<feature type="region of interest" description="Disordered" evidence="6">
    <location>
        <begin position="166"/>
        <end position="187"/>
    </location>
</feature>
<dbReference type="PROSITE" id="PS50048">
    <property type="entry name" value="ZN2_CY6_FUNGAL_2"/>
    <property type="match status" value="1"/>
</dbReference>
<keyword evidence="2" id="KW-0805">Transcription regulation</keyword>
<protein>
    <recommendedName>
        <fullName evidence="7">Zn(2)-C6 fungal-type domain-containing protein</fullName>
    </recommendedName>
</protein>
<evidence type="ECO:0000256" key="3">
    <source>
        <dbReference type="ARBA" id="ARBA00023125"/>
    </source>
</evidence>
<feature type="domain" description="Zn(2)-C6 fungal-type" evidence="7">
    <location>
        <begin position="30"/>
        <end position="63"/>
    </location>
</feature>
<dbReference type="GO" id="GO:0005634">
    <property type="term" value="C:nucleus"/>
    <property type="evidence" value="ECO:0007669"/>
    <property type="project" value="UniProtKB-SubCell"/>
</dbReference>
<dbReference type="SUPFAM" id="SSF57701">
    <property type="entry name" value="Zn2/Cys6 DNA-binding domain"/>
    <property type="match status" value="1"/>
</dbReference>
<reference evidence="8" key="1">
    <citation type="submission" date="2016-04" db="EMBL/GenBank/DDBJ databases">
        <authorList>
            <person name="Evans L.H."/>
            <person name="Alamgir A."/>
            <person name="Owens N."/>
            <person name="Weber N.D."/>
            <person name="Virtaneva K."/>
            <person name="Barbian K."/>
            <person name="Babar A."/>
            <person name="Rosenke K."/>
        </authorList>
    </citation>
    <scope>NUCLEOTIDE SEQUENCE [LARGE SCALE GENOMIC DNA]</scope>
    <source>
        <strain evidence="8">CBS 101.48</strain>
    </source>
</reference>
<dbReference type="Pfam" id="PF00172">
    <property type="entry name" value="Zn_clus"/>
    <property type="match status" value="1"/>
</dbReference>
<keyword evidence="4" id="KW-0804">Transcription</keyword>
<evidence type="ECO:0000256" key="2">
    <source>
        <dbReference type="ARBA" id="ARBA00023015"/>
    </source>
</evidence>
<keyword evidence="9" id="KW-1185">Reference proteome</keyword>
<dbReference type="PANTHER" id="PTHR31845">
    <property type="entry name" value="FINGER DOMAIN PROTEIN, PUTATIVE-RELATED"/>
    <property type="match status" value="1"/>
</dbReference>
<dbReference type="InParanoid" id="A0A168MPW8"/>
<evidence type="ECO:0000256" key="5">
    <source>
        <dbReference type="ARBA" id="ARBA00023242"/>
    </source>
</evidence>
<evidence type="ECO:0000313" key="9">
    <source>
        <dbReference type="Proteomes" id="UP000078561"/>
    </source>
</evidence>
<dbReference type="SMART" id="SM00066">
    <property type="entry name" value="GAL4"/>
    <property type="match status" value="1"/>
</dbReference>
<organism evidence="8">
    <name type="scientific">Absidia glauca</name>
    <name type="common">Pin mould</name>
    <dbReference type="NCBI Taxonomy" id="4829"/>
    <lineage>
        <taxon>Eukaryota</taxon>
        <taxon>Fungi</taxon>
        <taxon>Fungi incertae sedis</taxon>
        <taxon>Mucoromycota</taxon>
        <taxon>Mucoromycotina</taxon>
        <taxon>Mucoromycetes</taxon>
        <taxon>Mucorales</taxon>
        <taxon>Cunninghamellaceae</taxon>
        <taxon>Absidia</taxon>
    </lineage>
</organism>
<dbReference type="GO" id="GO:0000981">
    <property type="term" value="F:DNA-binding transcription factor activity, RNA polymerase II-specific"/>
    <property type="evidence" value="ECO:0007669"/>
    <property type="project" value="InterPro"/>
</dbReference>
<dbReference type="InterPro" id="IPR001138">
    <property type="entry name" value="Zn2Cys6_DnaBD"/>
</dbReference>
<accession>A0A168MPW8</accession>
<dbReference type="InterPro" id="IPR051089">
    <property type="entry name" value="prtT"/>
</dbReference>
<dbReference type="InterPro" id="IPR036864">
    <property type="entry name" value="Zn2-C6_fun-type_DNA-bd_sf"/>
</dbReference>
<gene>
    <name evidence="8" type="primary">ABSGL_04527.1 scaffold 5475</name>
</gene>
<feature type="compositionally biased region" description="Basic residues" evidence="6">
    <location>
        <begin position="120"/>
        <end position="130"/>
    </location>
</feature>
<evidence type="ECO:0000256" key="1">
    <source>
        <dbReference type="ARBA" id="ARBA00004123"/>
    </source>
</evidence>
<dbReference type="GO" id="GO:0008270">
    <property type="term" value="F:zinc ion binding"/>
    <property type="evidence" value="ECO:0007669"/>
    <property type="project" value="InterPro"/>
</dbReference>
<dbReference type="Proteomes" id="UP000078561">
    <property type="component" value="Unassembled WGS sequence"/>
</dbReference>
<dbReference type="PROSITE" id="PS00463">
    <property type="entry name" value="ZN2_CY6_FUNGAL_1"/>
    <property type="match status" value="1"/>
</dbReference>
<dbReference type="STRING" id="4829.A0A168MPW8"/>
<proteinExistence type="predicted"/>
<feature type="compositionally biased region" description="Low complexity" evidence="6">
    <location>
        <begin position="74"/>
        <end position="90"/>
    </location>
</feature>
<dbReference type="OrthoDB" id="2262349at2759"/>
<dbReference type="Gene3D" id="4.10.240.10">
    <property type="entry name" value="Zn(2)-C6 fungal-type DNA-binding domain"/>
    <property type="match status" value="1"/>
</dbReference>
<evidence type="ECO:0000259" key="7">
    <source>
        <dbReference type="PROSITE" id="PS50048"/>
    </source>
</evidence>
<keyword evidence="5" id="KW-0539">Nucleus</keyword>
<evidence type="ECO:0000313" key="8">
    <source>
        <dbReference type="EMBL" id="SAL98956.1"/>
    </source>
</evidence>
<sequence>MTERKKKPVQYFFVDINDPDYYKRIKVARACIDCRKRKSKCDIGKPGSGPCSSCRKHNKICEFTTITSSVQSILPPLSSSSSSSEGSSSVPAVARTTTIQWTEETQDYNAKRKDPELQQQRRRRRSRLVSHRLALSTPRSSTQADIECNWTPHQLTLLPFTVPLDSNTTTDNNHHHHQNNNNTSQSTVTQGEHHLVGHLRLNLPVLCVQKEYNQTILTHPPSLPVASPPLLSSHSTSSPPFFRNHANGAATFQWKTSTSDPACPNLEISMHSVSLVDPASYLSTACSSTVTDSSLGLFDHYFEKIHPTFPVLPHPLSLKLRSPALPLGDAIKAVALLPHDLAQEYSTKAWEGMQARGIDDLITAQTLLVLSKYYETIDDEARRSTLASAQAILETLPQDDEWVCRLQWIIYLNQGSWRDPPLIRLPCVLKCEQDDQAKAIGLLLENIHMACVYTSAMQSLAGDPWAAHGQQLKNAGDTSY</sequence>
<dbReference type="AlphaFoldDB" id="A0A168MPW8"/>
<feature type="region of interest" description="Disordered" evidence="6">
    <location>
        <begin position="74"/>
        <end position="131"/>
    </location>
</feature>
<dbReference type="GO" id="GO:0000976">
    <property type="term" value="F:transcription cis-regulatory region binding"/>
    <property type="evidence" value="ECO:0007669"/>
    <property type="project" value="TreeGrafter"/>
</dbReference>
<name>A0A168MPW8_ABSGL</name>
<dbReference type="PANTHER" id="PTHR31845:SF17">
    <property type="entry name" value="ZN(II)2CYS6 TRANSCRIPTION FACTOR (EUROFUNG)"/>
    <property type="match status" value="1"/>
</dbReference>
<dbReference type="EMBL" id="LT552383">
    <property type="protein sequence ID" value="SAL98956.1"/>
    <property type="molecule type" value="Genomic_DNA"/>
</dbReference>
<evidence type="ECO:0000256" key="4">
    <source>
        <dbReference type="ARBA" id="ARBA00023163"/>
    </source>
</evidence>
<evidence type="ECO:0000256" key="6">
    <source>
        <dbReference type="SAM" id="MobiDB-lite"/>
    </source>
</evidence>
<keyword evidence="3" id="KW-0238">DNA-binding</keyword>
<comment type="subcellular location">
    <subcellularLocation>
        <location evidence="1">Nucleus</location>
    </subcellularLocation>
</comment>